<evidence type="ECO:0000313" key="3">
    <source>
        <dbReference type="Proteomes" id="UP001299608"/>
    </source>
</evidence>
<comment type="caution">
    <text evidence="2">The sequence shown here is derived from an EMBL/GenBank/DDBJ whole genome shotgun (WGS) entry which is preliminary data.</text>
</comment>
<name>A0AAW5BX44_9FIRM</name>
<dbReference type="AlphaFoldDB" id="A0AAW5BX44"/>
<proteinExistence type="predicted"/>
<accession>A0AAW5BX44</accession>
<dbReference type="RefSeq" id="WP_238053536.1">
    <property type="nucleotide sequence ID" value="NZ_JAKNGE010000011.1"/>
</dbReference>
<sequence length="67" mass="7939">MMDVKTKEFGKIIKKRLIELEMTQTQLAEILGMSRQDLSRMLKGKRPGYKYRKKMLKVLKIDEHDVA</sequence>
<dbReference type="Gene3D" id="1.10.260.40">
    <property type="entry name" value="lambda repressor-like DNA-binding domains"/>
    <property type="match status" value="1"/>
</dbReference>
<evidence type="ECO:0000313" key="2">
    <source>
        <dbReference type="EMBL" id="MCG4745841.1"/>
    </source>
</evidence>
<evidence type="ECO:0000259" key="1">
    <source>
        <dbReference type="PROSITE" id="PS50943"/>
    </source>
</evidence>
<dbReference type="InterPro" id="IPR001387">
    <property type="entry name" value="Cro/C1-type_HTH"/>
</dbReference>
<gene>
    <name evidence="2" type="ORF">L0N08_10500</name>
</gene>
<dbReference type="SUPFAM" id="SSF47413">
    <property type="entry name" value="lambda repressor-like DNA-binding domains"/>
    <property type="match status" value="1"/>
</dbReference>
<dbReference type="SMART" id="SM00530">
    <property type="entry name" value="HTH_XRE"/>
    <property type="match status" value="1"/>
</dbReference>
<dbReference type="PROSITE" id="PS50943">
    <property type="entry name" value="HTH_CROC1"/>
    <property type="match status" value="1"/>
</dbReference>
<dbReference type="GO" id="GO:0003677">
    <property type="term" value="F:DNA binding"/>
    <property type="evidence" value="ECO:0007669"/>
    <property type="project" value="InterPro"/>
</dbReference>
<dbReference type="EMBL" id="JAKNGE010000011">
    <property type="protein sequence ID" value="MCG4745841.1"/>
    <property type="molecule type" value="Genomic_DNA"/>
</dbReference>
<dbReference type="InterPro" id="IPR010982">
    <property type="entry name" value="Lambda_DNA-bd_dom_sf"/>
</dbReference>
<protein>
    <submittedName>
        <fullName evidence="2">Helix-turn-helix domain-containing protein</fullName>
    </submittedName>
</protein>
<dbReference type="CDD" id="cd00093">
    <property type="entry name" value="HTH_XRE"/>
    <property type="match status" value="1"/>
</dbReference>
<feature type="domain" description="HTH cro/C1-type" evidence="1">
    <location>
        <begin position="13"/>
        <end position="66"/>
    </location>
</feature>
<organism evidence="2 3">
    <name type="scientific">Enterocloster aldenensis</name>
    <dbReference type="NCBI Taxonomy" id="358742"/>
    <lineage>
        <taxon>Bacteria</taxon>
        <taxon>Bacillati</taxon>
        <taxon>Bacillota</taxon>
        <taxon>Clostridia</taxon>
        <taxon>Lachnospirales</taxon>
        <taxon>Lachnospiraceae</taxon>
        <taxon>Enterocloster</taxon>
    </lineage>
</organism>
<dbReference type="Proteomes" id="UP001299608">
    <property type="component" value="Unassembled WGS sequence"/>
</dbReference>
<reference evidence="2" key="1">
    <citation type="submission" date="2022-01" db="EMBL/GenBank/DDBJ databases">
        <title>Collection of gut derived symbiotic bacterial strains cultured from healthy donors.</title>
        <authorList>
            <person name="Lin H."/>
            <person name="Kohout C."/>
            <person name="Waligurski E."/>
            <person name="Pamer E.G."/>
        </authorList>
    </citation>
    <scope>NUCLEOTIDE SEQUENCE</scope>
    <source>
        <strain evidence="2">DFI.6.55</strain>
    </source>
</reference>
<dbReference type="Pfam" id="PF01381">
    <property type="entry name" value="HTH_3"/>
    <property type="match status" value="1"/>
</dbReference>